<evidence type="ECO:0000313" key="1">
    <source>
        <dbReference type="EMBL" id="PIZ47933.1"/>
    </source>
</evidence>
<name>A0A2M7TLF5_UNCKA</name>
<protein>
    <submittedName>
        <fullName evidence="1">Uncharacterized protein</fullName>
    </submittedName>
</protein>
<comment type="caution">
    <text evidence="1">The sequence shown here is derived from an EMBL/GenBank/DDBJ whole genome shotgun (WGS) entry which is preliminary data.</text>
</comment>
<dbReference type="Proteomes" id="UP000228920">
    <property type="component" value="Unassembled WGS sequence"/>
</dbReference>
<sequence>MTLRIEETSDTHLTVTCGDKAFGLTPLDDLVAGTQKVIGNDALDLFAIELDLGAGQRFTTTRQCVVVANAIGFALGIPVNNVDFVIPIYHKEPNITVSKKAL</sequence>
<evidence type="ECO:0000313" key="2">
    <source>
        <dbReference type="Proteomes" id="UP000228920"/>
    </source>
</evidence>
<organism evidence="1 2">
    <name type="scientific">candidate division WWE3 bacterium CG_4_10_14_0_2_um_filter_41_14</name>
    <dbReference type="NCBI Taxonomy" id="1975072"/>
    <lineage>
        <taxon>Bacteria</taxon>
        <taxon>Katanobacteria</taxon>
    </lineage>
</organism>
<proteinExistence type="predicted"/>
<gene>
    <name evidence="1" type="ORF">COY32_00970</name>
</gene>
<dbReference type="AlphaFoldDB" id="A0A2M7TLF5"/>
<accession>A0A2M7TLF5</accession>
<reference evidence="2" key="1">
    <citation type="submission" date="2017-09" db="EMBL/GenBank/DDBJ databases">
        <title>Depth-based differentiation of microbial function through sediment-hosted aquifers and enrichment of novel symbionts in the deep terrestrial subsurface.</title>
        <authorList>
            <person name="Probst A.J."/>
            <person name="Ladd B."/>
            <person name="Jarett J.K."/>
            <person name="Geller-Mcgrath D.E."/>
            <person name="Sieber C.M.K."/>
            <person name="Emerson J.B."/>
            <person name="Anantharaman K."/>
            <person name="Thomas B.C."/>
            <person name="Malmstrom R."/>
            <person name="Stieglmeier M."/>
            <person name="Klingl A."/>
            <person name="Woyke T."/>
            <person name="Ryan C.M."/>
            <person name="Banfield J.F."/>
        </authorList>
    </citation>
    <scope>NUCLEOTIDE SEQUENCE [LARGE SCALE GENOMIC DNA]</scope>
</reference>
<dbReference type="EMBL" id="PFNL01000022">
    <property type="protein sequence ID" value="PIZ47933.1"/>
    <property type="molecule type" value="Genomic_DNA"/>
</dbReference>